<evidence type="ECO:0000259" key="6">
    <source>
        <dbReference type="SMART" id="SM01274"/>
    </source>
</evidence>
<dbReference type="GO" id="GO:0051287">
    <property type="term" value="F:NAD binding"/>
    <property type="evidence" value="ECO:0007669"/>
    <property type="project" value="InterPro"/>
</dbReference>
<dbReference type="AlphaFoldDB" id="A0A346XUY7"/>
<keyword evidence="3" id="KW-0479">Metal-binding</keyword>
<dbReference type="PROSITE" id="PS00331">
    <property type="entry name" value="MALIC_ENZYMES"/>
    <property type="match status" value="1"/>
</dbReference>
<evidence type="ECO:0000313" key="7">
    <source>
        <dbReference type="EMBL" id="AXV06034.1"/>
    </source>
</evidence>
<evidence type="ECO:0000256" key="3">
    <source>
        <dbReference type="ARBA" id="ARBA00022723"/>
    </source>
</evidence>
<dbReference type="InterPro" id="IPR015884">
    <property type="entry name" value="Malic_enzyme_CS"/>
</dbReference>
<evidence type="ECO:0000259" key="5">
    <source>
        <dbReference type="SMART" id="SM00919"/>
    </source>
</evidence>
<dbReference type="Pfam" id="PF03949">
    <property type="entry name" value="Malic_M"/>
    <property type="match status" value="1"/>
</dbReference>
<reference evidence="7 8" key="1">
    <citation type="submission" date="2018-09" db="EMBL/GenBank/DDBJ databases">
        <title>Complete genome sequence of Euzebya sp. DY32-46 isolated from seawater of Pacific Ocean.</title>
        <authorList>
            <person name="Xu L."/>
            <person name="Wu Y.-H."/>
            <person name="Xu X.-W."/>
        </authorList>
    </citation>
    <scope>NUCLEOTIDE SEQUENCE [LARGE SCALE GENOMIC DNA]</scope>
    <source>
        <strain evidence="7 8">DY32-46</strain>
    </source>
</reference>
<dbReference type="PANTHER" id="PTHR43237:SF4">
    <property type="entry name" value="NADP-DEPENDENT MALIC ENZYME"/>
    <property type="match status" value="1"/>
</dbReference>
<dbReference type="SMART" id="SM01274">
    <property type="entry name" value="malic"/>
    <property type="match status" value="1"/>
</dbReference>
<dbReference type="InterPro" id="IPR036291">
    <property type="entry name" value="NAD(P)-bd_dom_sf"/>
</dbReference>
<evidence type="ECO:0000313" key="8">
    <source>
        <dbReference type="Proteomes" id="UP000264006"/>
    </source>
</evidence>
<dbReference type="CDD" id="cd05311">
    <property type="entry name" value="NAD_bind_2_malic_enz"/>
    <property type="match status" value="1"/>
</dbReference>
<dbReference type="InterPro" id="IPR045213">
    <property type="entry name" value="Malic_NAD-bd_bact_type"/>
</dbReference>
<evidence type="ECO:0000256" key="2">
    <source>
        <dbReference type="ARBA" id="ARBA00001946"/>
    </source>
</evidence>
<keyword evidence="4" id="KW-0560">Oxidoreductase</keyword>
<dbReference type="GO" id="GO:0046872">
    <property type="term" value="F:metal ion binding"/>
    <property type="evidence" value="ECO:0007669"/>
    <property type="project" value="UniProtKB-KW"/>
</dbReference>
<dbReference type="Pfam" id="PF00390">
    <property type="entry name" value="malic"/>
    <property type="match status" value="1"/>
</dbReference>
<dbReference type="EMBL" id="CP031165">
    <property type="protein sequence ID" value="AXV06034.1"/>
    <property type="molecule type" value="Genomic_DNA"/>
</dbReference>
<dbReference type="Proteomes" id="UP000264006">
    <property type="component" value="Chromosome"/>
</dbReference>
<dbReference type="PANTHER" id="PTHR43237">
    <property type="entry name" value="NADP-DEPENDENT MALIC ENZYME"/>
    <property type="match status" value="1"/>
</dbReference>
<evidence type="ECO:0000256" key="4">
    <source>
        <dbReference type="ARBA" id="ARBA00023002"/>
    </source>
</evidence>
<evidence type="ECO:0000256" key="1">
    <source>
        <dbReference type="ARBA" id="ARBA00001936"/>
    </source>
</evidence>
<dbReference type="SMART" id="SM00919">
    <property type="entry name" value="Malic_M"/>
    <property type="match status" value="1"/>
</dbReference>
<dbReference type="SUPFAM" id="SSF51735">
    <property type="entry name" value="NAD(P)-binding Rossmann-fold domains"/>
    <property type="match status" value="1"/>
</dbReference>
<name>A0A346XUY7_9ACTN</name>
<protein>
    <submittedName>
        <fullName evidence="7">NADP-dependent malic enzyme</fullName>
    </submittedName>
</protein>
<dbReference type="InterPro" id="IPR046346">
    <property type="entry name" value="Aminoacid_DH-like_N_sf"/>
</dbReference>
<comment type="cofactor">
    <cofactor evidence="1">
        <name>Mn(2+)</name>
        <dbReference type="ChEBI" id="CHEBI:29035"/>
    </cofactor>
</comment>
<dbReference type="GO" id="GO:0004470">
    <property type="term" value="F:malic enzyme activity"/>
    <property type="evidence" value="ECO:0007669"/>
    <property type="project" value="InterPro"/>
</dbReference>
<keyword evidence="8" id="KW-1185">Reference proteome</keyword>
<dbReference type="InterPro" id="IPR012302">
    <property type="entry name" value="Malic_NAD-bd"/>
</dbReference>
<dbReference type="InterPro" id="IPR051674">
    <property type="entry name" value="Malate_Decarboxylase"/>
</dbReference>
<dbReference type="KEGG" id="euz:DVS28_a1335"/>
<feature type="domain" description="Malic enzyme N-terminal" evidence="6">
    <location>
        <begin position="93"/>
        <end position="226"/>
    </location>
</feature>
<organism evidence="7 8">
    <name type="scientific">Euzebya pacifica</name>
    <dbReference type="NCBI Taxonomy" id="1608957"/>
    <lineage>
        <taxon>Bacteria</taxon>
        <taxon>Bacillati</taxon>
        <taxon>Actinomycetota</taxon>
        <taxon>Nitriliruptoria</taxon>
        <taxon>Euzebyales</taxon>
    </lineage>
</organism>
<dbReference type="RefSeq" id="WP_114590746.1">
    <property type="nucleotide sequence ID" value="NZ_CP031165.1"/>
</dbReference>
<accession>A0A346XUY7</accession>
<dbReference type="Gene3D" id="3.40.50.10380">
    <property type="entry name" value="Malic enzyme, N-terminal domain"/>
    <property type="match status" value="1"/>
</dbReference>
<dbReference type="SUPFAM" id="SSF53223">
    <property type="entry name" value="Aminoacid dehydrogenase-like, N-terminal domain"/>
    <property type="match status" value="1"/>
</dbReference>
<dbReference type="GO" id="GO:0016616">
    <property type="term" value="F:oxidoreductase activity, acting on the CH-OH group of donors, NAD or NADP as acceptor"/>
    <property type="evidence" value="ECO:0007669"/>
    <property type="project" value="InterPro"/>
</dbReference>
<comment type="cofactor">
    <cofactor evidence="2">
        <name>Mg(2+)</name>
        <dbReference type="ChEBI" id="CHEBI:18420"/>
    </cofactor>
</comment>
<dbReference type="InterPro" id="IPR012301">
    <property type="entry name" value="Malic_N_dom"/>
</dbReference>
<gene>
    <name evidence="7" type="ORF">DVS28_a1335</name>
</gene>
<dbReference type="Gene3D" id="3.40.50.720">
    <property type="entry name" value="NAD(P)-binding Rossmann-like Domain"/>
    <property type="match status" value="1"/>
</dbReference>
<dbReference type="OrthoDB" id="9805787at2"/>
<feature type="domain" description="Malic enzyme NAD-binding" evidence="5">
    <location>
        <begin position="238"/>
        <end position="462"/>
    </location>
</feature>
<proteinExistence type="predicted"/>
<dbReference type="InterPro" id="IPR037062">
    <property type="entry name" value="Malic_N_dom_sf"/>
</dbReference>
<sequence length="472" mass="48882">MTASFPPPSVSHTHEVRLTGAADGLDVVRACIDDHDGLVVDALAGDPTAADTDLVTFRAGSVEHAAAIVAAIGELPGIAVVDHVDVVLARHDGGKLRISSTSAVNDLTDLALVYTPGVARPCMDIFEEPAKAYDLTIKRNAVAVVSDGSAVLGLGDIGPLAAMPVMEGKAILMRDFAGVDAYPICLDERDPDRLVDMIVAMSTGFAGINLEDISAPRCFEVEGKLRQRLDIPVFHDDQHGTAVVVLAALINAVEVVGKTLGPDLRVVVQGIGAAGIAVANLLMAAGVSDVVGVDRDGIVTARRKDARDPIFRRFGKQTNPRDLRGGKAVALDGADVFIGLSAGNTLSVADVATMADDAIVFAMANPTPEIDPAVARQHAAVVATGRSDFPNQINNVLCFPGLFRGLLDVRASAVTDEVKLAAARAIAGIVDPAERGPDMIIPSPLDRRVVPVVAAAVAEAATRSGAAPVEDA</sequence>